<keyword evidence="4 9" id="KW-0762">Sugar transport</keyword>
<name>A0A0D8VYR1_ECOLX</name>
<evidence type="ECO:0000256" key="1">
    <source>
        <dbReference type="ARBA" id="ARBA00004496"/>
    </source>
</evidence>
<dbReference type="EMBL" id="QXHA01000821">
    <property type="protein sequence ID" value="RIB41572.1"/>
    <property type="molecule type" value="Genomic_DNA"/>
</dbReference>
<dbReference type="SUPFAM" id="SSF53062">
    <property type="entry name" value="PTS system fructose IIA component-like"/>
    <property type="match status" value="1"/>
</dbReference>
<evidence type="ECO:0000256" key="2">
    <source>
        <dbReference type="ARBA" id="ARBA00022448"/>
    </source>
</evidence>
<proteinExistence type="predicted"/>
<dbReference type="PANTHER" id="PTHR33799:SF1">
    <property type="entry name" value="PTS SYSTEM MANNOSE-SPECIFIC EIIAB COMPONENT-RELATED"/>
    <property type="match status" value="1"/>
</dbReference>
<keyword evidence="5" id="KW-0808">Transferase</keyword>
<dbReference type="CDD" id="cd00006">
    <property type="entry name" value="PTS_IIA_man"/>
    <property type="match status" value="1"/>
</dbReference>
<dbReference type="Proteomes" id="UP000284508">
    <property type="component" value="Unassembled WGS sequence"/>
</dbReference>
<dbReference type="InterPro" id="IPR033887">
    <property type="entry name" value="PTS_IIA_man"/>
</dbReference>
<accession>A0A0D8VYR1</accession>
<dbReference type="PANTHER" id="PTHR33799">
    <property type="entry name" value="PTS PERMEASE-RELATED-RELATED"/>
    <property type="match status" value="1"/>
</dbReference>
<dbReference type="GO" id="GO:0009401">
    <property type="term" value="P:phosphoenolpyruvate-dependent sugar phosphotransferase system"/>
    <property type="evidence" value="ECO:0007669"/>
    <property type="project" value="UniProtKB-KW"/>
</dbReference>
<organism evidence="9 11">
    <name type="scientific">Escherichia coli</name>
    <dbReference type="NCBI Taxonomy" id="562"/>
    <lineage>
        <taxon>Bacteria</taxon>
        <taxon>Pseudomonadati</taxon>
        <taxon>Pseudomonadota</taxon>
        <taxon>Gammaproteobacteria</taxon>
        <taxon>Enterobacterales</taxon>
        <taxon>Enterobacteriaceae</taxon>
        <taxon>Escherichia</taxon>
    </lineage>
</organism>
<dbReference type="EMBL" id="CAADIS010000005">
    <property type="protein sequence ID" value="VFS31113.1"/>
    <property type="molecule type" value="Genomic_DNA"/>
</dbReference>
<dbReference type="InterPro" id="IPR036662">
    <property type="entry name" value="PTS_EIIA_man-typ_sf"/>
</dbReference>
<reference evidence="9 11" key="1">
    <citation type="journal article" date="2018" name="BMC Microbiol.">
        <title>Genome sequencing of strains of the most prevalent clonal group of O1:K1:H7 Escherichia coli that causes neonatal meningitis in France.</title>
        <authorList>
            <person name="Geslain G."/>
            <person name="Birgy A."/>
            <person name="Adiba S."/>
            <person name="Magnan M."/>
            <person name="Courroux C."/>
            <person name="Levy C."/>
            <person name="Cohen R."/>
            <person name="Bidet P."/>
            <person name="Bonacorsi S."/>
        </authorList>
    </citation>
    <scope>NUCLEOTIDE SEQUENCE [LARGE SCALE GENOMIC DNA]</scope>
    <source>
        <strain evidence="9 11">S308</strain>
    </source>
</reference>
<dbReference type="InterPro" id="IPR004701">
    <property type="entry name" value="PTS_EIIA_man-typ"/>
</dbReference>
<dbReference type="RefSeq" id="WP_001071333.1">
    <property type="nucleotide sequence ID" value="NZ_AP029000.1"/>
</dbReference>
<evidence type="ECO:0000313" key="9">
    <source>
        <dbReference type="EMBL" id="RIB41572.1"/>
    </source>
</evidence>
<evidence type="ECO:0000313" key="12">
    <source>
        <dbReference type="Proteomes" id="UP000372890"/>
    </source>
</evidence>
<evidence type="ECO:0000256" key="3">
    <source>
        <dbReference type="ARBA" id="ARBA00022490"/>
    </source>
</evidence>
<evidence type="ECO:0000256" key="7">
    <source>
        <dbReference type="ARBA" id="ARBA00022777"/>
    </source>
</evidence>
<evidence type="ECO:0000256" key="4">
    <source>
        <dbReference type="ARBA" id="ARBA00022597"/>
    </source>
</evidence>
<dbReference type="Proteomes" id="UP000372890">
    <property type="component" value="Unassembled WGS sequence"/>
</dbReference>
<dbReference type="GO" id="GO:0016301">
    <property type="term" value="F:kinase activity"/>
    <property type="evidence" value="ECO:0007669"/>
    <property type="project" value="UniProtKB-KW"/>
</dbReference>
<dbReference type="PROSITE" id="PS51096">
    <property type="entry name" value="PTS_EIIA_TYPE_4"/>
    <property type="match status" value="1"/>
</dbReference>
<comment type="subcellular location">
    <subcellularLocation>
        <location evidence="1">Cytoplasm</location>
    </subcellularLocation>
</comment>
<evidence type="ECO:0000313" key="10">
    <source>
        <dbReference type="EMBL" id="VFS31113.1"/>
    </source>
</evidence>
<dbReference type="OMA" id="WGQSLCN"/>
<sequence>MNQFNIIILTHGEAGNALLASSEMIVGKTPHTTAISLMPGMSPEALMQQVKTILNPDVETIIFTDIYGGTPSNIAYLLSREFPIRCISGVNLAMLIEANMLQDSDEEQSFDEYIQHIHDAGKEMIQTYCFNKG</sequence>
<evidence type="ECO:0000256" key="6">
    <source>
        <dbReference type="ARBA" id="ARBA00022683"/>
    </source>
</evidence>
<gene>
    <name evidence="10" type="primary">manX_2</name>
    <name evidence="9" type="ORF">D3C88_12590</name>
    <name evidence="10" type="ORF">NCTC9001_04045</name>
</gene>
<dbReference type="AlphaFoldDB" id="A0A0D8VYR1"/>
<keyword evidence="3" id="KW-0963">Cytoplasm</keyword>
<keyword evidence="2" id="KW-0813">Transport</keyword>
<feature type="domain" description="PTS EIIA type-4" evidence="8">
    <location>
        <begin position="3"/>
        <end position="125"/>
    </location>
</feature>
<keyword evidence="7" id="KW-0418">Kinase</keyword>
<evidence type="ECO:0000313" key="11">
    <source>
        <dbReference type="Proteomes" id="UP000284508"/>
    </source>
</evidence>
<dbReference type="GO" id="GO:0016020">
    <property type="term" value="C:membrane"/>
    <property type="evidence" value="ECO:0007669"/>
    <property type="project" value="InterPro"/>
</dbReference>
<keyword evidence="6" id="KW-0598">Phosphotransferase system</keyword>
<dbReference type="GO" id="GO:0005737">
    <property type="term" value="C:cytoplasm"/>
    <property type="evidence" value="ECO:0007669"/>
    <property type="project" value="UniProtKB-SubCell"/>
</dbReference>
<evidence type="ECO:0000259" key="8">
    <source>
        <dbReference type="PROSITE" id="PS51096"/>
    </source>
</evidence>
<dbReference type="InterPro" id="IPR051471">
    <property type="entry name" value="Bacterial_PTS_sugar_comp"/>
</dbReference>
<evidence type="ECO:0000256" key="5">
    <source>
        <dbReference type="ARBA" id="ARBA00022679"/>
    </source>
</evidence>
<dbReference type="Pfam" id="PF03610">
    <property type="entry name" value="EIIA-man"/>
    <property type="match status" value="1"/>
</dbReference>
<dbReference type="Gene3D" id="3.40.50.510">
    <property type="entry name" value="Phosphotransferase system, mannose-type IIA component"/>
    <property type="match status" value="1"/>
</dbReference>
<protein>
    <submittedName>
        <fullName evidence="9">PTS sugar transporter subunit IIA</fullName>
    </submittedName>
    <submittedName>
        <fullName evidence="10">PTS system transporter subunit IIA</fullName>
    </submittedName>
</protein>
<reference evidence="10 12" key="2">
    <citation type="submission" date="2019-03" db="EMBL/GenBank/DDBJ databases">
        <authorList>
            <consortium name="Pathogen Informatics"/>
        </authorList>
    </citation>
    <scope>NUCLEOTIDE SEQUENCE [LARGE SCALE GENOMIC DNA]</scope>
    <source>
        <strain evidence="10 12">NCTC9001</strain>
    </source>
</reference>